<reference evidence="2 3" key="1">
    <citation type="submission" date="2020-01" db="EMBL/GenBank/DDBJ databases">
        <title>Kibdelosporangium persica a novel Actinomycetes from a hot desert in Iran.</title>
        <authorList>
            <person name="Safaei N."/>
            <person name="Zaburannyi N."/>
            <person name="Mueller R."/>
            <person name="Wink J."/>
        </authorList>
    </citation>
    <scope>NUCLEOTIDE SEQUENCE [LARGE SCALE GENOMIC DNA]</scope>
    <source>
        <strain evidence="2 3">4NS15</strain>
    </source>
</reference>
<evidence type="ECO:0000313" key="3">
    <source>
        <dbReference type="Proteomes" id="UP000763557"/>
    </source>
</evidence>
<dbReference type="Proteomes" id="UP000763557">
    <property type="component" value="Unassembled WGS sequence"/>
</dbReference>
<comment type="caution">
    <text evidence="2">The sequence shown here is derived from an EMBL/GenBank/DDBJ whole genome shotgun (WGS) entry which is preliminary data.</text>
</comment>
<accession>A0ABX2FBU9</accession>
<dbReference type="RefSeq" id="WP_173138388.1">
    <property type="nucleotide sequence ID" value="NZ_CBCSGW010000073.1"/>
</dbReference>
<sequence>MSRGWLLGIVLAVVLAGCSAPVRDPDKTQKCQGAKDVMATGLPVEEFKPDPVPPLPDDSVQDPRGKQTGDTVEVAAVLDDEPEVVKQGIARAVSARGWSAKGDNGSTLTYESPSGLRGDVRLVLCDDEDSFVVFTQQGK</sequence>
<dbReference type="EMBL" id="JAAATY010000022">
    <property type="protein sequence ID" value="NRN68841.1"/>
    <property type="molecule type" value="Genomic_DNA"/>
</dbReference>
<name>A0ABX2FBU9_9PSEU</name>
<evidence type="ECO:0008006" key="4">
    <source>
        <dbReference type="Google" id="ProtNLM"/>
    </source>
</evidence>
<feature type="region of interest" description="Disordered" evidence="1">
    <location>
        <begin position="42"/>
        <end position="70"/>
    </location>
</feature>
<gene>
    <name evidence="2" type="ORF">GC106_60960</name>
</gene>
<dbReference type="PROSITE" id="PS51257">
    <property type="entry name" value="PROKAR_LIPOPROTEIN"/>
    <property type="match status" value="1"/>
</dbReference>
<protein>
    <recommendedName>
        <fullName evidence="4">Lipoprotein</fullName>
    </recommendedName>
</protein>
<evidence type="ECO:0000256" key="1">
    <source>
        <dbReference type="SAM" id="MobiDB-lite"/>
    </source>
</evidence>
<proteinExistence type="predicted"/>
<evidence type="ECO:0000313" key="2">
    <source>
        <dbReference type="EMBL" id="NRN68841.1"/>
    </source>
</evidence>
<organism evidence="2 3">
    <name type="scientific">Kibdelosporangium persicum</name>
    <dbReference type="NCBI Taxonomy" id="2698649"/>
    <lineage>
        <taxon>Bacteria</taxon>
        <taxon>Bacillati</taxon>
        <taxon>Actinomycetota</taxon>
        <taxon>Actinomycetes</taxon>
        <taxon>Pseudonocardiales</taxon>
        <taxon>Pseudonocardiaceae</taxon>
        <taxon>Kibdelosporangium</taxon>
    </lineage>
</organism>
<keyword evidence="3" id="KW-1185">Reference proteome</keyword>